<feature type="disulfide bond" evidence="5">
    <location>
        <begin position="1040"/>
        <end position="1049"/>
    </location>
</feature>
<dbReference type="PROSITE" id="PS01186">
    <property type="entry name" value="EGF_2"/>
    <property type="match status" value="20"/>
</dbReference>
<feature type="disulfide bond" evidence="5">
    <location>
        <begin position="686"/>
        <end position="703"/>
    </location>
</feature>
<evidence type="ECO:0000313" key="11">
    <source>
        <dbReference type="RefSeq" id="XP_017770185.1"/>
    </source>
</evidence>
<feature type="domain" description="EGF-like" evidence="9">
    <location>
        <begin position="1612"/>
        <end position="1648"/>
    </location>
</feature>
<feature type="domain" description="EGF-like" evidence="9">
    <location>
        <begin position="523"/>
        <end position="562"/>
    </location>
</feature>
<protein>
    <submittedName>
        <fullName evidence="11">Protein crumbs isoform X1</fullName>
    </submittedName>
</protein>
<dbReference type="GeneID" id="108557948"/>
<feature type="domain" description="EGF-like" evidence="9">
    <location>
        <begin position="485"/>
        <end position="521"/>
    </location>
</feature>
<dbReference type="InterPro" id="IPR049883">
    <property type="entry name" value="NOTCH1_EGF-like"/>
</dbReference>
<dbReference type="Gene3D" id="2.60.120.200">
    <property type="match status" value="3"/>
</dbReference>
<dbReference type="CDD" id="cd00054">
    <property type="entry name" value="EGF_CA"/>
    <property type="match status" value="22"/>
</dbReference>
<feature type="disulfide bond" evidence="5">
    <location>
        <begin position="627"/>
        <end position="636"/>
    </location>
</feature>
<feature type="disulfide bond" evidence="5">
    <location>
        <begin position="2019"/>
        <end position="2028"/>
    </location>
</feature>
<dbReference type="PROSITE" id="PS50026">
    <property type="entry name" value="EGF_3"/>
    <property type="match status" value="31"/>
</dbReference>
<feature type="signal peptide" evidence="7">
    <location>
        <begin position="1"/>
        <end position="24"/>
    </location>
</feature>
<feature type="disulfide bond" evidence="5">
    <location>
        <begin position="665"/>
        <end position="674"/>
    </location>
</feature>
<dbReference type="Gene3D" id="2.10.25.10">
    <property type="entry name" value="Laminin"/>
    <property type="match status" value="32"/>
</dbReference>
<feature type="disulfide bond" evidence="5">
    <location>
        <begin position="552"/>
        <end position="561"/>
    </location>
</feature>
<feature type="disulfide bond" evidence="5">
    <location>
        <begin position="1368"/>
        <end position="1377"/>
    </location>
</feature>
<feature type="disulfide bond" evidence="5">
    <location>
        <begin position="822"/>
        <end position="831"/>
    </location>
</feature>
<keyword evidence="10" id="KW-1185">Reference proteome</keyword>
<dbReference type="InterPro" id="IPR051830">
    <property type="entry name" value="NOTCH_homolog"/>
</dbReference>
<comment type="caution">
    <text evidence="5">Lacks conserved residue(s) required for the propagation of feature annotation.</text>
</comment>
<evidence type="ECO:0000256" key="4">
    <source>
        <dbReference type="ARBA" id="ARBA00023180"/>
    </source>
</evidence>
<feature type="chain" id="PRO_5046731371" evidence="7">
    <location>
        <begin position="25"/>
        <end position="2311"/>
    </location>
</feature>
<feature type="disulfide bond" evidence="5">
    <location>
        <begin position="975"/>
        <end position="984"/>
    </location>
</feature>
<feature type="domain" description="EGF-like" evidence="9">
    <location>
        <begin position="405"/>
        <end position="441"/>
    </location>
</feature>
<dbReference type="PROSITE" id="PS00022">
    <property type="entry name" value="EGF_1"/>
    <property type="match status" value="29"/>
</dbReference>
<keyword evidence="2" id="KW-0677">Repeat</keyword>
<feature type="disulfide bond" evidence="5">
    <location>
        <begin position="705"/>
        <end position="714"/>
    </location>
</feature>
<feature type="domain" description="EGF-like" evidence="9">
    <location>
        <begin position="1127"/>
        <end position="1168"/>
    </location>
</feature>
<organism evidence="10 11">
    <name type="scientific">Nicrophorus vespilloides</name>
    <name type="common">Boreal carrion beetle</name>
    <dbReference type="NCBI Taxonomy" id="110193"/>
    <lineage>
        <taxon>Eukaryota</taxon>
        <taxon>Metazoa</taxon>
        <taxon>Ecdysozoa</taxon>
        <taxon>Arthropoda</taxon>
        <taxon>Hexapoda</taxon>
        <taxon>Insecta</taxon>
        <taxon>Pterygota</taxon>
        <taxon>Neoptera</taxon>
        <taxon>Endopterygota</taxon>
        <taxon>Coleoptera</taxon>
        <taxon>Polyphaga</taxon>
        <taxon>Staphyliniformia</taxon>
        <taxon>Silphidae</taxon>
        <taxon>Nicrophorinae</taxon>
        <taxon>Nicrophorus</taxon>
    </lineage>
</organism>
<dbReference type="Pfam" id="PF00008">
    <property type="entry name" value="EGF"/>
    <property type="match status" value="15"/>
</dbReference>
<feature type="disulfide bond" evidence="5">
    <location>
        <begin position="1158"/>
        <end position="1167"/>
    </location>
</feature>
<feature type="domain" description="Laminin G" evidence="8">
    <location>
        <begin position="1170"/>
        <end position="1340"/>
    </location>
</feature>
<feature type="disulfide bond" evidence="5">
    <location>
        <begin position="316"/>
        <end position="325"/>
    </location>
</feature>
<dbReference type="PRINTS" id="PR01983">
    <property type="entry name" value="NOTCH"/>
</dbReference>
<dbReference type="InterPro" id="IPR013320">
    <property type="entry name" value="ConA-like_dom_sf"/>
</dbReference>
<feature type="disulfide bond" evidence="5">
    <location>
        <begin position="860"/>
        <end position="869"/>
    </location>
</feature>
<keyword evidence="6" id="KW-0812">Transmembrane</keyword>
<feature type="disulfide bond" evidence="5">
    <location>
        <begin position="743"/>
        <end position="752"/>
    </location>
</feature>
<dbReference type="CDD" id="cd00110">
    <property type="entry name" value="LamG"/>
    <property type="match status" value="2"/>
</dbReference>
<feature type="disulfide bond" evidence="5">
    <location>
        <begin position="2063"/>
        <end position="2072"/>
    </location>
</feature>
<dbReference type="PANTHER" id="PTHR24033:SF224">
    <property type="entry name" value="C-TYPE LECTIN"/>
    <property type="match status" value="1"/>
</dbReference>
<feature type="disulfide bond" evidence="5">
    <location>
        <begin position="234"/>
        <end position="243"/>
    </location>
</feature>
<feature type="transmembrane region" description="Helical" evidence="6">
    <location>
        <begin position="2248"/>
        <end position="2271"/>
    </location>
</feature>
<accession>A0ABM1M6I5</accession>
<dbReference type="PRINTS" id="PR00010">
    <property type="entry name" value="EGFBLOOD"/>
</dbReference>
<feature type="domain" description="EGF-like" evidence="9">
    <location>
        <begin position="1342"/>
        <end position="1378"/>
    </location>
</feature>
<feature type="domain" description="EGF-like" evidence="9">
    <location>
        <begin position="872"/>
        <end position="908"/>
    </location>
</feature>
<feature type="disulfide bond" evidence="5">
    <location>
        <begin position="764"/>
        <end position="781"/>
    </location>
</feature>
<dbReference type="InterPro" id="IPR009030">
    <property type="entry name" value="Growth_fac_rcpt_cys_sf"/>
</dbReference>
<feature type="disulfide bond" evidence="5">
    <location>
        <begin position="431"/>
        <end position="440"/>
    </location>
</feature>
<feature type="domain" description="EGF-like" evidence="9">
    <location>
        <begin position="2112"/>
        <end position="2153"/>
    </location>
</feature>
<feature type="domain" description="EGF-like" evidence="9">
    <location>
        <begin position="1919"/>
        <end position="1953"/>
    </location>
</feature>
<dbReference type="PROSITE" id="PS50025">
    <property type="entry name" value="LAM_G_DOMAIN"/>
    <property type="match status" value="2"/>
</dbReference>
<dbReference type="SUPFAM" id="SSF57196">
    <property type="entry name" value="EGF/Laminin"/>
    <property type="match status" value="20"/>
</dbReference>
<dbReference type="Proteomes" id="UP000695000">
    <property type="component" value="Unplaced"/>
</dbReference>
<feature type="disulfide bond" evidence="5">
    <location>
        <begin position="1638"/>
        <end position="1647"/>
    </location>
</feature>
<feature type="domain" description="EGF-like" evidence="9">
    <location>
        <begin position="1993"/>
        <end position="2029"/>
    </location>
</feature>
<keyword evidence="7" id="KW-0732">Signal</keyword>
<dbReference type="SMART" id="SM00179">
    <property type="entry name" value="EGF_CA"/>
    <property type="match status" value="31"/>
</dbReference>
<evidence type="ECO:0000256" key="3">
    <source>
        <dbReference type="ARBA" id="ARBA00023157"/>
    </source>
</evidence>
<gene>
    <name evidence="11" type="primary">LOC108557948</name>
</gene>
<feature type="disulfide bond" evidence="5">
    <location>
        <begin position="1943"/>
        <end position="1952"/>
    </location>
</feature>
<dbReference type="PROSITE" id="PS01187">
    <property type="entry name" value="EGF_CA"/>
    <property type="match status" value="11"/>
</dbReference>
<feature type="domain" description="Laminin G" evidence="8">
    <location>
        <begin position="1385"/>
        <end position="1616"/>
    </location>
</feature>
<feature type="domain" description="EGF-like" evidence="9">
    <location>
        <begin position="328"/>
        <end position="365"/>
    </location>
</feature>
<dbReference type="SMART" id="SM00181">
    <property type="entry name" value="EGF"/>
    <property type="match status" value="34"/>
</dbReference>
<dbReference type="PROSITE" id="PS00010">
    <property type="entry name" value="ASX_HYDROXYL"/>
    <property type="match status" value="20"/>
</dbReference>
<feature type="disulfide bond" evidence="5">
    <location>
        <begin position="2223"/>
        <end position="2232"/>
    </location>
</feature>
<feature type="disulfide bond" evidence="5">
    <location>
        <begin position="275"/>
        <end position="284"/>
    </location>
</feature>
<dbReference type="InterPro" id="IPR000152">
    <property type="entry name" value="EGF-type_Asp/Asn_hydroxyl_site"/>
</dbReference>
<keyword evidence="6" id="KW-0472">Membrane</keyword>
<feature type="domain" description="EGF-like" evidence="9">
    <location>
        <begin position="290"/>
        <end position="326"/>
    </location>
</feature>
<feature type="domain" description="EGF-like" evidence="9">
    <location>
        <begin position="1955"/>
        <end position="1991"/>
    </location>
</feature>
<feature type="domain" description="EGF-like" evidence="9">
    <location>
        <begin position="639"/>
        <end position="675"/>
    </location>
</feature>
<feature type="domain" description="EGF-like" evidence="9">
    <location>
        <begin position="247"/>
        <end position="285"/>
    </location>
</feature>
<evidence type="ECO:0000313" key="10">
    <source>
        <dbReference type="Proteomes" id="UP000695000"/>
    </source>
</evidence>
<feature type="domain" description="EGF-like" evidence="9">
    <location>
        <begin position="795"/>
        <end position="832"/>
    </location>
</feature>
<feature type="domain" description="EGF-like" evidence="9">
    <location>
        <begin position="367"/>
        <end position="403"/>
    </location>
</feature>
<sequence>MRLTMERIISCLAFLVIATRPLDGQHFGPSDQPEAYFNGSSYMRLQTTMSLKRQTGFSFRTCMGGELISQQLNENVVEVSVNSEGIRFMGKTSTVQYEKLIPGDYLNNAWHVVNIMYRLGNLTMTVDNKIVVLLANASFRPELLNSPGLYNEGAVLIVGKHYNGCIMEGPSIPFNKTIVQPHNVLFTKCPIPYETCTVTLVDQMQQRSFDFCKTEPCMMHGACKNEENTYSCICSPRYTGKNCEFDTGNPCDRVPSICRNGTCIDDPSGYYRCNCFTGFTGKHCETEVKTHPLCAMNPCQNGGNCQVNVDQVECKCPAGFSGKYCENNVNECQPNPCKNNGLCKDGSNNYTCDCSRTGYTGLNCEDNINECDSKPCQNKGICYDTYGGYLCECIPGYDGDNCEVKMNECSSYPCLNQGQCEDKDGSFECHCKIGFGGQFCEYELRKGLCDTSHCSPYEDCKEVFGVPKCVCKPEYAAFPNCIPVPQHPCLSNPCLNSGKCSQWMGTYNCTCLLGFTGSACERKITSCNETEDHFCQNGGMCIEDSEFPRCRCPRSFKGTYCERNANCSDRLCKHAIHCIDYHGGYYCNCRPGWTGYNCDINIDECSEDPCRNGATCIDLIDKFKCKCTPGYEGERCHINIDDCAKMPCQNGGTCIDNLNGFTCNCTDQWMGPTCERLYNACDLKPCHHNGTCLVSSNMHDYTCKCLNGYEGSKCEININDCLGVSCPAGKVCVDLVGTYECQCPPGYGGESCNLDIDPCLKNPCQNEGICALAKNGHNYTCQCPPNYKGFQCTVDVNECETSEAICNNGICVNTEGGFECYCKPGYSGERCDLDFDECLSQPCRNEAACVNKINNYECVCPHGYSGKDCDVNIDECESNPCEVGSTCIDGINEYSCICQPGMTGKQCKINIDDCMSTPCMNNAICIDGLNSYTCECNNTGYMGMHCEINIDDCIDNPCMNGATCEDGVKDYKCICGDGYAGKNCDVDINECESNPCQNDGTCLEKSNATLYALAKHDNTLPPIFRRDFDYSDAAGYYCICAFGMTGANCETNINECLSSPCVTGTCLDKIGYYVCECDEGYEGDQCQYEIDECEKFKPCVHGVCEDKKANYYCDCEPEYGGKNCSVELTGCINNPCENNGSCKPYLHNETVHRFNCTCPHGFHGHTCEKVTTMSLKGDSLIIVNTTRDEGHDIQFRFKTTLSDGFLALGKGSTYYILSLAKGRLNLHSSLLNKWDGVFVGSNLNDSNWQRVFVAINSSHLVLSANDEQTIYPINYNDNNGSSTSFPTTYIGGYPNNHRKLTHGQPFLVGCVEDVIVNGEWVLPETENSSWVSFQAVGVGCHREAQCEPNPCHSGGHCTDLWSNFSCACERPYLGYTCQYNYTAATFGYENITDSLVTVAVTDAARRAVRSIVDISMFIRTRQSLGQIFYMGSALASANLQNESYIAAQLEGGELLVRIQFNGTFEGYTVGGVKLNNGYNHLIEVIRNVTLVQVKLNGTEYFRKTISATGTLDAQVLFLGGQPQLRSVRQTSNELLNVAKAEVSAASGSDLPSKTPPLSLIHFKGIIQDVQISDGSKDMVVEFFPLKAEELSIPMSFGKVSFDNTTVLEGVLSDNSCKVNPCHRNGVCRITWNDYICDCPRGFKGKDCKDLEFCQLEKCPPGSICKNLEDRHQCMANVTFDGETSPLMYELTVPVNRKKAFIVETIELMYRTRSWGTALFAKHQSNYFTIFIYHDEVVVEWSINGFSESKRFRKEHFDGQWVTLLLKYKDSAMKGGFKELVIDDTPNFIVPDFDLVNFSKIFSEGSVYVAGSDNNTFDYWSVIKNGDYNGTTYLTLATDTTTVDPVIASSSVDFLDTAFPSYKVDLKKNSDLFKGCLSDIRIGKFLLPYFTMKELYSEKKPSVEEYFELLPSQKHVLGCKLCYEKDCYNGGVCSSPNSTYKCDCQNGFAADDCSIDINECEDNKCKNNATCLDQIGTYECECVSGYMGKYCDIDIDECESNPCHNGGTCSDRVGMFVCECPEKFVGKQCEALRLITCENQPCKNGSTCQNGKNDMTQNNFTCHCAEGMVGDLCDTPYCLVKGQGCENGFCNMSSKVPICQCQLGFDGKYCEINVDDCVTATGDSPCLNGGVCVDGVNEYKCNCTGIGYTGMLCETDIDECFENKEICGPIRNCTNTMGSYKCSCNNNMCGNFCNLVDLCSEKPCGNKGECEANCTEVSDYVCTCSEGWSGKNCTESLVRTAANEGGVNILYILVPIILLLVIALVLGLVVLINVTRSKRATRGTYSPSAQEFCNPRVELNHVLKPPPEERLI</sequence>
<feature type="domain" description="EGF-like" evidence="9">
    <location>
        <begin position="2194"/>
        <end position="2233"/>
    </location>
</feature>
<evidence type="ECO:0000256" key="5">
    <source>
        <dbReference type="PROSITE-ProRule" id="PRU00076"/>
    </source>
</evidence>
<dbReference type="SUPFAM" id="SSF57184">
    <property type="entry name" value="Growth factor receptor domain"/>
    <property type="match status" value="2"/>
</dbReference>
<feature type="disulfide bond" evidence="5">
    <location>
        <begin position="589"/>
        <end position="598"/>
    </location>
</feature>
<feature type="disulfide bond" evidence="5">
    <location>
        <begin position="783"/>
        <end position="792"/>
    </location>
</feature>
<evidence type="ECO:0000259" key="9">
    <source>
        <dbReference type="PROSITE" id="PS50026"/>
    </source>
</evidence>
<feature type="domain" description="EGF-like" evidence="9">
    <location>
        <begin position="1089"/>
        <end position="1125"/>
    </location>
</feature>
<feature type="domain" description="EGF-like" evidence="9">
    <location>
        <begin position="755"/>
        <end position="793"/>
    </location>
</feature>
<dbReference type="SMART" id="SM00282">
    <property type="entry name" value="LamG"/>
    <property type="match status" value="3"/>
</dbReference>
<dbReference type="InterPro" id="IPR001881">
    <property type="entry name" value="EGF-like_Ca-bd_dom"/>
</dbReference>
<feature type="disulfide bond" evidence="5">
    <location>
        <begin position="1077"/>
        <end position="1086"/>
    </location>
</feature>
<dbReference type="Pfam" id="PF00054">
    <property type="entry name" value="Laminin_G_1"/>
    <property type="match status" value="2"/>
</dbReference>
<feature type="domain" description="EGF-like" evidence="9">
    <location>
        <begin position="834"/>
        <end position="870"/>
    </location>
</feature>
<feature type="domain" description="EGF-like" evidence="9">
    <location>
        <begin position="563"/>
        <end position="599"/>
    </location>
</feature>
<feature type="disulfide bond" evidence="5">
    <location>
        <begin position="1056"/>
        <end position="1066"/>
    </location>
</feature>
<feature type="domain" description="EGF-like" evidence="9">
    <location>
        <begin position="1052"/>
        <end position="1087"/>
    </location>
</feature>
<proteinExistence type="predicted"/>
<keyword evidence="1 5" id="KW-0245">EGF-like domain</keyword>
<evidence type="ECO:0000256" key="1">
    <source>
        <dbReference type="ARBA" id="ARBA00022536"/>
    </source>
</evidence>
<evidence type="ECO:0000256" key="2">
    <source>
        <dbReference type="ARBA" id="ARBA00022737"/>
    </source>
</evidence>
<dbReference type="SUPFAM" id="SSF49899">
    <property type="entry name" value="Concanavalin A-like lectins/glucanases"/>
    <property type="match status" value="4"/>
</dbReference>
<evidence type="ECO:0000256" key="7">
    <source>
        <dbReference type="SAM" id="SignalP"/>
    </source>
</evidence>
<dbReference type="Pfam" id="PF07645">
    <property type="entry name" value="EGF_CA"/>
    <property type="match status" value="3"/>
</dbReference>
<dbReference type="InterPro" id="IPR001791">
    <property type="entry name" value="Laminin_G"/>
</dbReference>
<feature type="disulfide bond" evidence="5">
    <location>
        <begin position="1981"/>
        <end position="1990"/>
    </location>
</feature>
<dbReference type="PANTHER" id="PTHR24033">
    <property type="entry name" value="EGF-LIKE DOMAIN-CONTAINING PROTEIN"/>
    <property type="match status" value="1"/>
</dbReference>
<keyword evidence="3 5" id="KW-1015">Disulfide bond</keyword>
<evidence type="ECO:0000259" key="8">
    <source>
        <dbReference type="PROSITE" id="PS50025"/>
    </source>
</evidence>
<feature type="disulfide bond" evidence="5">
    <location>
        <begin position="511"/>
        <end position="520"/>
    </location>
</feature>
<feature type="domain" description="EGF-like" evidence="9">
    <location>
        <begin position="717"/>
        <end position="753"/>
    </location>
</feature>
<evidence type="ECO:0000256" key="6">
    <source>
        <dbReference type="SAM" id="Phobius"/>
    </source>
</evidence>
<dbReference type="InterPro" id="IPR013032">
    <property type="entry name" value="EGF-like_CS"/>
</dbReference>
<feature type="domain" description="EGF-like" evidence="9">
    <location>
        <begin position="910"/>
        <end position="947"/>
    </location>
</feature>
<feature type="domain" description="EGF-like" evidence="9">
    <location>
        <begin position="949"/>
        <end position="985"/>
    </location>
</feature>
<feature type="domain" description="EGF-like" evidence="9">
    <location>
        <begin position="2032"/>
        <end position="2073"/>
    </location>
</feature>
<dbReference type="RefSeq" id="XP_017770185.1">
    <property type="nucleotide sequence ID" value="XM_017914696.1"/>
</dbReference>
<feature type="domain" description="EGF-like" evidence="9">
    <location>
        <begin position="677"/>
        <end position="715"/>
    </location>
</feature>
<keyword evidence="6" id="KW-1133">Transmembrane helix</keyword>
<feature type="domain" description="EGF-like" evidence="9">
    <location>
        <begin position="987"/>
        <end position="1050"/>
    </location>
</feature>
<feature type="domain" description="EGF-like" evidence="9">
    <location>
        <begin position="601"/>
        <end position="637"/>
    </location>
</feature>
<keyword evidence="4" id="KW-0325">Glycoprotein</keyword>
<feature type="disulfide bond" evidence="5">
    <location>
        <begin position="1115"/>
        <end position="1124"/>
    </location>
</feature>
<feature type="disulfide bond" evidence="5">
    <location>
        <begin position="393"/>
        <end position="402"/>
    </location>
</feature>
<name>A0ABM1M6I5_NICVS</name>
<dbReference type="InterPro" id="IPR000742">
    <property type="entry name" value="EGF"/>
</dbReference>
<feature type="domain" description="EGF-like" evidence="9">
    <location>
        <begin position="208"/>
        <end position="244"/>
    </location>
</feature>
<feature type="disulfide bond" evidence="5">
    <location>
        <begin position="898"/>
        <end position="907"/>
    </location>
</feature>
<dbReference type="Pfam" id="PF12661">
    <property type="entry name" value="hEGF"/>
    <property type="match status" value="5"/>
</dbReference>
<dbReference type="InterPro" id="IPR018097">
    <property type="entry name" value="EGF_Ca-bd_CS"/>
</dbReference>
<reference evidence="11" key="1">
    <citation type="submission" date="2025-08" db="UniProtKB">
        <authorList>
            <consortium name="RefSeq"/>
        </authorList>
    </citation>
    <scope>IDENTIFICATION</scope>
    <source>
        <tissue evidence="11">Whole Larva</tissue>
    </source>
</reference>